<dbReference type="Pfam" id="PF00595">
    <property type="entry name" value="PDZ"/>
    <property type="match status" value="1"/>
</dbReference>
<organism evidence="6 7">
    <name type="scientific">Brachionus calyciflorus</name>
    <dbReference type="NCBI Taxonomy" id="104777"/>
    <lineage>
        <taxon>Eukaryota</taxon>
        <taxon>Metazoa</taxon>
        <taxon>Spiralia</taxon>
        <taxon>Gnathifera</taxon>
        <taxon>Rotifera</taxon>
        <taxon>Eurotatoria</taxon>
        <taxon>Monogononta</taxon>
        <taxon>Pseudotrocha</taxon>
        <taxon>Ploima</taxon>
        <taxon>Brachionidae</taxon>
        <taxon>Brachionus</taxon>
    </lineage>
</organism>
<evidence type="ECO:0000256" key="4">
    <source>
        <dbReference type="SAM" id="MobiDB-lite"/>
    </source>
</evidence>
<dbReference type="OrthoDB" id="44841at2759"/>
<name>A0A813MNQ4_9BILA</name>
<dbReference type="InterPro" id="IPR001478">
    <property type="entry name" value="PDZ"/>
</dbReference>
<dbReference type="SMART" id="SM00735">
    <property type="entry name" value="ZM"/>
    <property type="match status" value="1"/>
</dbReference>
<dbReference type="Pfam" id="PF15936">
    <property type="entry name" value="DUF4749"/>
    <property type="match status" value="1"/>
</dbReference>
<keyword evidence="3" id="KW-0862">Zinc</keyword>
<sequence length="373" mass="41903">MPSTYDFNATLFRDSLSTPWGFRLEGGRDFQKPLTIQRVFTGSPAAGELQRGDILLAIEHKDTSLMLHQQANEMIKHTGGSLHLAVRRGQAYSGSQTAPRMQTYPKPGPSVQFNSQPPVNRSLYNNPNQGSLFFAEDPLSNYVRSRPIEKVKDPKPILSQTGSPIMPGGTTAFNSRPNVRRYQPSQTIPVVPSLPRTHFEPPSHPTPAPHVTFNVTPTPFNNKKMVSQIQSSLNKAIHSPKHAPAPITPSINFSKPYNQVTYSPSTHKPVHFNFNESQNQHSDWRDSLRKTGVNIYEDQQQPSTQSYQSPSAPSYGHYQPEPQQHHQPKLPRVVNLQYNTPIGLYSKQNINEELHKKIGNQPCDLQLFASSEF</sequence>
<dbReference type="GO" id="GO:0003779">
    <property type="term" value="F:actin binding"/>
    <property type="evidence" value="ECO:0007669"/>
    <property type="project" value="TreeGrafter"/>
</dbReference>
<dbReference type="PANTHER" id="PTHR24214:SF38">
    <property type="entry name" value="PDZ AND LIM DOMAIN PROTEIN ZASP-RELATED"/>
    <property type="match status" value="1"/>
</dbReference>
<dbReference type="Gene3D" id="2.30.42.10">
    <property type="match status" value="1"/>
</dbReference>
<dbReference type="Proteomes" id="UP000663879">
    <property type="component" value="Unassembled WGS sequence"/>
</dbReference>
<dbReference type="PANTHER" id="PTHR24214">
    <property type="entry name" value="PDZ AND LIM DOMAIN PROTEIN ZASP"/>
    <property type="match status" value="1"/>
</dbReference>
<dbReference type="SMART" id="SM00228">
    <property type="entry name" value="PDZ"/>
    <property type="match status" value="1"/>
</dbReference>
<comment type="subcellular location">
    <subcellularLocation>
        <location evidence="1">Cytoplasm</location>
    </subcellularLocation>
</comment>
<comment type="caution">
    <text evidence="6">The sequence shown here is derived from an EMBL/GenBank/DDBJ whole genome shotgun (WGS) entry which is preliminary data.</text>
</comment>
<keyword evidence="3" id="KW-0440">LIM domain</keyword>
<keyword evidence="2" id="KW-0963">Cytoplasm</keyword>
<evidence type="ECO:0000313" key="7">
    <source>
        <dbReference type="Proteomes" id="UP000663879"/>
    </source>
</evidence>
<evidence type="ECO:0000256" key="3">
    <source>
        <dbReference type="ARBA" id="ARBA00023038"/>
    </source>
</evidence>
<keyword evidence="3" id="KW-0479">Metal-binding</keyword>
<dbReference type="GO" id="GO:0001725">
    <property type="term" value="C:stress fiber"/>
    <property type="evidence" value="ECO:0007669"/>
    <property type="project" value="TreeGrafter"/>
</dbReference>
<feature type="region of interest" description="Disordered" evidence="4">
    <location>
        <begin position="298"/>
        <end position="328"/>
    </location>
</feature>
<evidence type="ECO:0000256" key="2">
    <source>
        <dbReference type="ARBA" id="ARBA00022490"/>
    </source>
</evidence>
<dbReference type="AlphaFoldDB" id="A0A813MNQ4"/>
<dbReference type="GO" id="GO:0030018">
    <property type="term" value="C:Z disc"/>
    <property type="evidence" value="ECO:0007669"/>
    <property type="project" value="TreeGrafter"/>
</dbReference>
<dbReference type="InterPro" id="IPR031847">
    <property type="entry name" value="PDLI1-4/Zasp-like_mid"/>
</dbReference>
<dbReference type="CDD" id="cd23068">
    <property type="entry name" value="PDZ_ZASP52-like"/>
    <property type="match status" value="1"/>
</dbReference>
<evidence type="ECO:0000256" key="1">
    <source>
        <dbReference type="ARBA" id="ARBA00004496"/>
    </source>
</evidence>
<protein>
    <recommendedName>
        <fullName evidence="5">PDZ domain-containing protein</fullName>
    </recommendedName>
</protein>
<dbReference type="GO" id="GO:0005912">
    <property type="term" value="C:adherens junction"/>
    <property type="evidence" value="ECO:0007669"/>
    <property type="project" value="TreeGrafter"/>
</dbReference>
<evidence type="ECO:0000259" key="5">
    <source>
        <dbReference type="PROSITE" id="PS50106"/>
    </source>
</evidence>
<dbReference type="GO" id="GO:0051371">
    <property type="term" value="F:muscle alpha-actinin binding"/>
    <property type="evidence" value="ECO:0007669"/>
    <property type="project" value="TreeGrafter"/>
</dbReference>
<gene>
    <name evidence="6" type="ORF">OXX778_LOCUS2487</name>
</gene>
<dbReference type="EMBL" id="CAJNOC010000195">
    <property type="protein sequence ID" value="CAF0725472.1"/>
    <property type="molecule type" value="Genomic_DNA"/>
</dbReference>
<dbReference type="InterPro" id="IPR006643">
    <property type="entry name" value="Zasp-like_motif"/>
</dbReference>
<reference evidence="6" key="1">
    <citation type="submission" date="2021-02" db="EMBL/GenBank/DDBJ databases">
        <authorList>
            <person name="Nowell W R."/>
        </authorList>
    </citation>
    <scope>NUCLEOTIDE SEQUENCE</scope>
    <source>
        <strain evidence="6">Ploen Becks lab</strain>
    </source>
</reference>
<feature type="compositionally biased region" description="Low complexity" evidence="4">
    <location>
        <begin position="299"/>
        <end position="322"/>
    </location>
</feature>
<evidence type="ECO:0000313" key="6">
    <source>
        <dbReference type="EMBL" id="CAF0725472.1"/>
    </source>
</evidence>
<dbReference type="SUPFAM" id="SSF50156">
    <property type="entry name" value="PDZ domain-like"/>
    <property type="match status" value="1"/>
</dbReference>
<accession>A0A813MNQ4</accession>
<dbReference type="FunFam" id="2.30.42.10:FF:000055">
    <property type="entry name" value="PDZ and LIM domain protein 3"/>
    <property type="match status" value="1"/>
</dbReference>
<dbReference type="InterPro" id="IPR050604">
    <property type="entry name" value="PDZ-LIM_domain"/>
</dbReference>
<dbReference type="GO" id="GO:0061061">
    <property type="term" value="P:muscle structure development"/>
    <property type="evidence" value="ECO:0007669"/>
    <property type="project" value="TreeGrafter"/>
</dbReference>
<dbReference type="InterPro" id="IPR036034">
    <property type="entry name" value="PDZ_sf"/>
</dbReference>
<feature type="region of interest" description="Disordered" evidence="4">
    <location>
        <begin position="90"/>
        <end position="110"/>
    </location>
</feature>
<keyword evidence="7" id="KW-1185">Reference proteome</keyword>
<dbReference type="PROSITE" id="PS50106">
    <property type="entry name" value="PDZ"/>
    <property type="match status" value="1"/>
</dbReference>
<dbReference type="GO" id="GO:0031941">
    <property type="term" value="C:filamentous actin"/>
    <property type="evidence" value="ECO:0007669"/>
    <property type="project" value="TreeGrafter"/>
</dbReference>
<dbReference type="GO" id="GO:0030036">
    <property type="term" value="P:actin cytoskeleton organization"/>
    <property type="evidence" value="ECO:0007669"/>
    <property type="project" value="TreeGrafter"/>
</dbReference>
<feature type="domain" description="PDZ" evidence="5">
    <location>
        <begin position="8"/>
        <end position="90"/>
    </location>
</feature>
<proteinExistence type="predicted"/>